<keyword evidence="6 12" id="KW-0342">GTP-binding</keyword>
<dbReference type="FunFam" id="2.40.30.10:FF:000015">
    <property type="entry name" value="Translation factor GUF1, mitochondrial"/>
    <property type="match status" value="1"/>
</dbReference>
<dbReference type="InterPro" id="IPR013842">
    <property type="entry name" value="LepA_CTD"/>
</dbReference>
<dbReference type="EMBL" id="SOJT01000129">
    <property type="protein sequence ID" value="TET28587.1"/>
    <property type="molecule type" value="Genomic_DNA"/>
</dbReference>
<dbReference type="CDD" id="cd16260">
    <property type="entry name" value="EF4_III"/>
    <property type="match status" value="1"/>
</dbReference>
<dbReference type="Proteomes" id="UP000316517">
    <property type="component" value="Unassembled WGS sequence"/>
</dbReference>
<dbReference type="FunFam" id="3.40.50.300:FF:000078">
    <property type="entry name" value="Elongation factor 4"/>
    <property type="match status" value="1"/>
</dbReference>
<dbReference type="CDD" id="cd03699">
    <property type="entry name" value="EF4_II"/>
    <property type="match status" value="1"/>
</dbReference>
<dbReference type="InterPro" id="IPR000795">
    <property type="entry name" value="T_Tr_GTP-bd_dom"/>
</dbReference>
<keyword evidence="2 12" id="KW-1003">Cell membrane</keyword>
<dbReference type="FunFam" id="3.30.70.240:FF:000007">
    <property type="entry name" value="Translation factor GUF1, mitochondrial"/>
    <property type="match status" value="1"/>
</dbReference>
<dbReference type="SMART" id="SM00838">
    <property type="entry name" value="EFG_C"/>
    <property type="match status" value="1"/>
</dbReference>
<keyword evidence="7 12" id="KW-0472">Membrane</keyword>
<dbReference type="InterPro" id="IPR000640">
    <property type="entry name" value="EFG_V-like"/>
</dbReference>
<dbReference type="Gene3D" id="3.30.70.240">
    <property type="match status" value="1"/>
</dbReference>
<keyword evidence="5 12" id="KW-0648">Protein biosynthesis</keyword>
<dbReference type="PRINTS" id="PR00315">
    <property type="entry name" value="ELONGATNFCT"/>
</dbReference>
<dbReference type="AlphaFoldDB" id="A0A523TE37"/>
<dbReference type="FunFam" id="3.30.70.2570:FF:000001">
    <property type="entry name" value="Translation factor GUF1, mitochondrial"/>
    <property type="match status" value="1"/>
</dbReference>
<evidence type="ECO:0000256" key="9">
    <source>
        <dbReference type="ARBA" id="ARBA00057626"/>
    </source>
</evidence>
<feature type="domain" description="Tr-type G" evidence="13">
    <location>
        <begin position="3"/>
        <end position="186"/>
    </location>
</feature>
<comment type="caution">
    <text evidence="14">The sequence shown here is derived from an EMBL/GenBank/DDBJ whole genome shotgun (WGS) entry which is preliminary data.</text>
</comment>
<accession>A0A523TE37</accession>
<dbReference type="InterPro" id="IPR035654">
    <property type="entry name" value="LepA_IV"/>
</dbReference>
<gene>
    <name evidence="12 14" type="primary">lepA</name>
    <name evidence="14" type="ORF">E3J68_02945</name>
</gene>
<dbReference type="Pfam" id="PF00009">
    <property type="entry name" value="GTP_EFTU"/>
    <property type="match status" value="1"/>
</dbReference>
<dbReference type="InterPro" id="IPR005225">
    <property type="entry name" value="Small_GTP-bd"/>
</dbReference>
<dbReference type="SUPFAM" id="SSF54980">
    <property type="entry name" value="EF-G C-terminal domain-like"/>
    <property type="match status" value="2"/>
</dbReference>
<evidence type="ECO:0000256" key="4">
    <source>
        <dbReference type="ARBA" id="ARBA00022801"/>
    </source>
</evidence>
<sequence>MEKEIRNFSIIAHIDHGKSTLADRLLEYTHSIPSRQLREQTLDTMDLERERGISIKAHTISLLYRPRESKEYILNLIDTPGHVDFSYEVSRSLSACEGTLLLIDAAQGVEAQTLANFYLARQRKLRIIPVINKVDLPVASAPRVMGQLRKLEGINPEEAILASAKDGRGVKEILEAIIKRIPPPPLLPQAPLRALIFDSFFDPHRGPVAYIRIFEGKVGPGMNIKVMSSGREFKVEEVGIIKLERIPTPELTSGEVGYIITNMKRPKDLKIGDTMTEARRPTASSCPGFREPKPMVLCGLYPADEEKFENLEEALSKLKLNDSSLSFRGESSPALGTGFRCGFLGLLHKEIVQERLEREFNLNLITTAPNVRYRLVMKTGETLEIDSPGDFPSQEKIKTVEEPYIRATIITPQEYLGPIFKLLEKRRGKFLDMNWLDNTRVRLSYHLPLGEVAMGFHDQLKSVSQGYASFDYDHSGYQEGDLTKLEILVNGKSLPSLSLIVHREAAYLKGKNLISRLKMVIPRQLFPIPLQAAVGRRIIARETIPALRKDVTAPLYGGDITRKRKLLERQKKGKKRMRKFGEVNIPQEAFLIFLETG</sequence>
<keyword evidence="4 12" id="KW-0378">Hydrolase</keyword>
<organism evidence="14 15">
    <name type="scientific">Aerophobetes bacterium</name>
    <dbReference type="NCBI Taxonomy" id="2030807"/>
    <lineage>
        <taxon>Bacteria</taxon>
        <taxon>Candidatus Aerophobota</taxon>
    </lineage>
</organism>
<dbReference type="Gene3D" id="3.40.50.300">
    <property type="entry name" value="P-loop containing nucleotide triphosphate hydrolases"/>
    <property type="match status" value="1"/>
</dbReference>
<dbReference type="PROSITE" id="PS51722">
    <property type="entry name" value="G_TR_2"/>
    <property type="match status" value="1"/>
</dbReference>
<evidence type="ECO:0000256" key="12">
    <source>
        <dbReference type="HAMAP-Rule" id="MF_00071"/>
    </source>
</evidence>
<dbReference type="PANTHER" id="PTHR43512">
    <property type="entry name" value="TRANSLATION FACTOR GUF1-RELATED"/>
    <property type="match status" value="1"/>
</dbReference>
<dbReference type="CDD" id="cd03709">
    <property type="entry name" value="lepA_C"/>
    <property type="match status" value="1"/>
</dbReference>
<keyword evidence="3 12" id="KW-0547">Nucleotide-binding</keyword>
<evidence type="ECO:0000256" key="2">
    <source>
        <dbReference type="ARBA" id="ARBA00022475"/>
    </source>
</evidence>
<dbReference type="GO" id="GO:0043022">
    <property type="term" value="F:ribosome binding"/>
    <property type="evidence" value="ECO:0007669"/>
    <property type="project" value="UniProtKB-UniRule"/>
</dbReference>
<dbReference type="FunFam" id="3.30.70.870:FF:000004">
    <property type="entry name" value="Translation factor GUF1, mitochondrial"/>
    <property type="match status" value="1"/>
</dbReference>
<evidence type="ECO:0000256" key="7">
    <source>
        <dbReference type="ARBA" id="ARBA00023136"/>
    </source>
</evidence>
<dbReference type="HAMAP" id="MF_00071">
    <property type="entry name" value="LepA"/>
    <property type="match status" value="1"/>
</dbReference>
<comment type="similarity">
    <text evidence="10">Belongs to the GTP-binding elongation factor family. LepA subfamily.</text>
</comment>
<dbReference type="NCBIfam" id="TIGR01393">
    <property type="entry name" value="lepA"/>
    <property type="match status" value="1"/>
</dbReference>
<evidence type="ECO:0000256" key="5">
    <source>
        <dbReference type="ARBA" id="ARBA00022917"/>
    </source>
</evidence>
<evidence type="ECO:0000313" key="14">
    <source>
        <dbReference type="EMBL" id="TET28587.1"/>
    </source>
</evidence>
<evidence type="ECO:0000256" key="8">
    <source>
        <dbReference type="ARBA" id="ARBA00050293"/>
    </source>
</evidence>
<dbReference type="InterPro" id="IPR006297">
    <property type="entry name" value="EF-4"/>
</dbReference>
<evidence type="ECO:0000256" key="6">
    <source>
        <dbReference type="ARBA" id="ARBA00023134"/>
    </source>
</evidence>
<dbReference type="GO" id="GO:0003924">
    <property type="term" value="F:GTPase activity"/>
    <property type="evidence" value="ECO:0007669"/>
    <property type="project" value="UniProtKB-UniRule"/>
</dbReference>
<dbReference type="InterPro" id="IPR038363">
    <property type="entry name" value="LepA_C_sf"/>
</dbReference>
<dbReference type="Pfam" id="PF06421">
    <property type="entry name" value="LepA_C"/>
    <property type="match status" value="1"/>
</dbReference>
<dbReference type="CDD" id="cd01890">
    <property type="entry name" value="LepA"/>
    <property type="match status" value="1"/>
</dbReference>
<evidence type="ECO:0000256" key="10">
    <source>
        <dbReference type="ARBA" id="ARBA00061052"/>
    </source>
</evidence>
<dbReference type="PANTHER" id="PTHR43512:SF4">
    <property type="entry name" value="TRANSLATION FACTOR GUF1 HOMOLOG, CHLOROPLASTIC"/>
    <property type="match status" value="1"/>
</dbReference>
<dbReference type="InterPro" id="IPR035647">
    <property type="entry name" value="EFG_III/V"/>
</dbReference>
<dbReference type="GO" id="GO:0045727">
    <property type="term" value="P:positive regulation of translation"/>
    <property type="evidence" value="ECO:0007669"/>
    <property type="project" value="UniProtKB-UniRule"/>
</dbReference>
<evidence type="ECO:0000259" key="13">
    <source>
        <dbReference type="PROSITE" id="PS51722"/>
    </source>
</evidence>
<dbReference type="Gene3D" id="3.30.70.2570">
    <property type="entry name" value="Elongation factor 4, C-terminal domain"/>
    <property type="match status" value="1"/>
</dbReference>
<comment type="subcellular location">
    <subcellularLocation>
        <location evidence="12">Cell membrane</location>
        <topology evidence="12">Peripheral membrane protein</topology>
        <orientation evidence="12">Cytoplasmic side</orientation>
    </subcellularLocation>
</comment>
<evidence type="ECO:0000256" key="3">
    <source>
        <dbReference type="ARBA" id="ARBA00022741"/>
    </source>
</evidence>
<proteinExistence type="inferred from homology"/>
<dbReference type="Gene3D" id="2.40.30.10">
    <property type="entry name" value="Translation factors"/>
    <property type="match status" value="1"/>
</dbReference>
<dbReference type="EC" id="3.6.5.n1" evidence="11 12"/>
<dbReference type="GO" id="GO:0005525">
    <property type="term" value="F:GTP binding"/>
    <property type="evidence" value="ECO:0007669"/>
    <property type="project" value="UniProtKB-UniRule"/>
</dbReference>
<feature type="binding site" evidence="12">
    <location>
        <begin position="132"/>
        <end position="135"/>
    </location>
    <ligand>
        <name>GTP</name>
        <dbReference type="ChEBI" id="CHEBI:37565"/>
    </ligand>
</feature>
<comment type="catalytic activity">
    <reaction evidence="8 12">
        <text>GTP + H2O = GDP + phosphate + H(+)</text>
        <dbReference type="Rhea" id="RHEA:19669"/>
        <dbReference type="ChEBI" id="CHEBI:15377"/>
        <dbReference type="ChEBI" id="CHEBI:15378"/>
        <dbReference type="ChEBI" id="CHEBI:37565"/>
        <dbReference type="ChEBI" id="CHEBI:43474"/>
        <dbReference type="ChEBI" id="CHEBI:58189"/>
        <dbReference type="EC" id="3.6.5.n1"/>
    </reaction>
</comment>
<dbReference type="Gene3D" id="3.30.70.870">
    <property type="entry name" value="Elongation Factor G (Translational Gtpase), domain 3"/>
    <property type="match status" value="1"/>
</dbReference>
<evidence type="ECO:0000256" key="11">
    <source>
        <dbReference type="ARBA" id="ARBA00066744"/>
    </source>
</evidence>
<protein>
    <recommendedName>
        <fullName evidence="11 12">Elongation factor 4</fullName>
        <shortName evidence="12">EF-4</shortName>
        <ecNumber evidence="11 12">3.6.5.n1</ecNumber>
    </recommendedName>
    <alternativeName>
        <fullName evidence="12">Ribosomal back-translocase LepA</fullName>
    </alternativeName>
</protein>
<name>A0A523TE37_UNCAE</name>
<dbReference type="InterPro" id="IPR009000">
    <property type="entry name" value="Transl_B-barrel_sf"/>
</dbReference>
<dbReference type="GO" id="GO:0005886">
    <property type="term" value="C:plasma membrane"/>
    <property type="evidence" value="ECO:0007669"/>
    <property type="project" value="UniProtKB-SubCell"/>
</dbReference>
<keyword evidence="14" id="KW-0251">Elongation factor</keyword>
<dbReference type="InterPro" id="IPR027417">
    <property type="entry name" value="P-loop_NTPase"/>
</dbReference>
<feature type="binding site" evidence="12">
    <location>
        <begin position="15"/>
        <end position="20"/>
    </location>
    <ligand>
        <name>GTP</name>
        <dbReference type="ChEBI" id="CHEBI:37565"/>
    </ligand>
</feature>
<evidence type="ECO:0000256" key="1">
    <source>
        <dbReference type="ARBA" id="ARBA00005454"/>
    </source>
</evidence>
<evidence type="ECO:0000313" key="15">
    <source>
        <dbReference type="Proteomes" id="UP000316517"/>
    </source>
</evidence>
<dbReference type="InterPro" id="IPR004161">
    <property type="entry name" value="EFTu-like_2"/>
</dbReference>
<reference evidence="14 15" key="1">
    <citation type="submission" date="2019-03" db="EMBL/GenBank/DDBJ databases">
        <title>Metabolic potential of uncultured bacteria and archaea associated with petroleum seepage in deep-sea sediments.</title>
        <authorList>
            <person name="Dong X."/>
            <person name="Hubert C."/>
        </authorList>
    </citation>
    <scope>NUCLEOTIDE SEQUENCE [LARGE SCALE GENOMIC DNA]</scope>
    <source>
        <strain evidence="14">E44_bin3</strain>
    </source>
</reference>
<dbReference type="GO" id="GO:0003746">
    <property type="term" value="F:translation elongation factor activity"/>
    <property type="evidence" value="ECO:0007669"/>
    <property type="project" value="UniProtKB-UniRule"/>
</dbReference>
<comment type="similarity">
    <text evidence="1 12">Belongs to the TRAFAC class translation factor GTPase superfamily. Classic translation factor GTPase family. LepA subfamily.</text>
</comment>
<comment type="function">
    <text evidence="9 12">Required for accurate and efficient protein synthesis under certain stress conditions. May act as a fidelity factor of the translation reaction, by catalyzing a one-codon backward translocation of tRNAs on improperly translocated ribosomes. Back-translocation proceeds from a post-translocation (POST) complex to a pre-translocation (PRE) complex, thus giving elongation factor G a second chance to translocate the tRNAs correctly. Binds to ribosomes in a GTP-dependent manner.</text>
</comment>
<dbReference type="NCBIfam" id="TIGR00231">
    <property type="entry name" value="small_GTP"/>
    <property type="match status" value="1"/>
</dbReference>
<dbReference type="Pfam" id="PF00679">
    <property type="entry name" value="EFG_C"/>
    <property type="match status" value="1"/>
</dbReference>
<dbReference type="SUPFAM" id="SSF52540">
    <property type="entry name" value="P-loop containing nucleoside triphosphate hydrolases"/>
    <property type="match status" value="1"/>
</dbReference>
<dbReference type="Pfam" id="PF03144">
    <property type="entry name" value="GTP_EFTU_D2"/>
    <property type="match status" value="1"/>
</dbReference>
<dbReference type="SUPFAM" id="SSF50447">
    <property type="entry name" value="Translation proteins"/>
    <property type="match status" value="1"/>
</dbReference>